<keyword evidence="1" id="KW-0472">Membrane</keyword>
<sequence length="81" mass="9098">MEQLSFFYKLLLLAYGVGVVGNCLILASYYYCAEDDDELMHPNVLQVLAMVLVVLLSFNVLLIHWASKAQRNSNEKGGSEQ</sequence>
<reference evidence="2" key="1">
    <citation type="journal article" date="2021" name="Proc. Natl. Acad. Sci. U.S.A.">
        <title>A Catalog of Tens of Thousands of Viruses from Human Metagenomes Reveals Hidden Associations with Chronic Diseases.</title>
        <authorList>
            <person name="Tisza M.J."/>
            <person name="Buck C.B."/>
        </authorList>
    </citation>
    <scope>NUCLEOTIDE SEQUENCE</scope>
    <source>
        <strain evidence="2">Ct7Mg7</strain>
    </source>
</reference>
<dbReference type="EMBL" id="BK032641">
    <property type="protein sequence ID" value="DAF52683.1"/>
    <property type="molecule type" value="Genomic_DNA"/>
</dbReference>
<feature type="transmembrane region" description="Helical" evidence="1">
    <location>
        <begin position="43"/>
        <end position="66"/>
    </location>
</feature>
<evidence type="ECO:0000313" key="2">
    <source>
        <dbReference type="EMBL" id="DAF52683.1"/>
    </source>
</evidence>
<accession>A0A8S5SPF3</accession>
<keyword evidence="1" id="KW-0812">Transmembrane</keyword>
<name>A0A8S5SPF3_9CAUD</name>
<proteinExistence type="predicted"/>
<evidence type="ECO:0000256" key="1">
    <source>
        <dbReference type="SAM" id="Phobius"/>
    </source>
</evidence>
<feature type="transmembrane region" description="Helical" evidence="1">
    <location>
        <begin position="12"/>
        <end position="31"/>
    </location>
</feature>
<protein>
    <submittedName>
        <fullName evidence="2">Uncharacterized protein</fullName>
    </submittedName>
</protein>
<keyword evidence="1" id="KW-1133">Transmembrane helix</keyword>
<organism evidence="2">
    <name type="scientific">Myoviridae sp. ct7Mg7</name>
    <dbReference type="NCBI Taxonomy" id="2827661"/>
    <lineage>
        <taxon>Viruses</taxon>
        <taxon>Duplodnaviria</taxon>
        <taxon>Heunggongvirae</taxon>
        <taxon>Uroviricota</taxon>
        <taxon>Caudoviricetes</taxon>
    </lineage>
</organism>